<dbReference type="SMART" id="SM00870">
    <property type="entry name" value="Asparaginase"/>
    <property type="match status" value="1"/>
</dbReference>
<dbReference type="Pfam" id="PF17763">
    <property type="entry name" value="Asparaginase_C"/>
    <property type="match status" value="1"/>
</dbReference>
<feature type="chain" id="PRO_5015113606" evidence="8">
    <location>
        <begin position="24"/>
        <end position="348"/>
    </location>
</feature>
<dbReference type="PROSITE" id="PS51732">
    <property type="entry name" value="ASN_GLN_ASE_3"/>
    <property type="match status" value="1"/>
</dbReference>
<evidence type="ECO:0000256" key="4">
    <source>
        <dbReference type="PIRSR" id="PIRSR001220-2"/>
    </source>
</evidence>
<evidence type="ECO:0000256" key="3">
    <source>
        <dbReference type="PIRSR" id="PIRSR001220-1"/>
    </source>
</evidence>
<dbReference type="InterPro" id="IPR006034">
    <property type="entry name" value="Asparaginase/glutaminase-like"/>
</dbReference>
<keyword evidence="12" id="KW-1185">Reference proteome</keyword>
<dbReference type="PROSITE" id="PS00144">
    <property type="entry name" value="ASN_GLN_ASE_1"/>
    <property type="match status" value="1"/>
</dbReference>
<dbReference type="RefSeq" id="WP_106730751.1">
    <property type="nucleotide sequence ID" value="NZ_PXYG01000008.1"/>
</dbReference>
<evidence type="ECO:0000256" key="8">
    <source>
        <dbReference type="SAM" id="SignalP"/>
    </source>
</evidence>
<dbReference type="Gene3D" id="3.40.50.1170">
    <property type="entry name" value="L-asparaginase, N-terminal domain"/>
    <property type="match status" value="1"/>
</dbReference>
<reference evidence="11 12" key="1">
    <citation type="submission" date="2018-03" db="EMBL/GenBank/DDBJ databases">
        <title>The draft genome of Zobellella sp. 59N8.</title>
        <authorList>
            <person name="Liu L."/>
            <person name="Li L."/>
            <person name="Zhang X."/>
            <person name="Liang L."/>
            <person name="Wang T."/>
        </authorList>
    </citation>
    <scope>NUCLEOTIDE SEQUENCE [LARGE SCALE GENOMIC DNA]</scope>
    <source>
        <strain evidence="11 12">59N8</strain>
    </source>
</reference>
<feature type="active site" evidence="5">
    <location>
        <position position="38"/>
    </location>
</feature>
<dbReference type="InterPro" id="IPR004550">
    <property type="entry name" value="AsnASE_II"/>
</dbReference>
<evidence type="ECO:0000259" key="10">
    <source>
        <dbReference type="Pfam" id="PF17763"/>
    </source>
</evidence>
<dbReference type="InterPro" id="IPR020827">
    <property type="entry name" value="Asparaginase/glutaminase_AS1"/>
</dbReference>
<dbReference type="Pfam" id="PF00710">
    <property type="entry name" value="Asparaginase"/>
    <property type="match status" value="1"/>
</dbReference>
<dbReference type="InterPro" id="IPR040919">
    <property type="entry name" value="Asparaginase_C"/>
</dbReference>
<dbReference type="InterPro" id="IPR027475">
    <property type="entry name" value="Asparaginase/glutaminase_AS2"/>
</dbReference>
<feature type="domain" description="L-asparaginase N-terminal" evidence="9">
    <location>
        <begin position="30"/>
        <end position="221"/>
    </location>
</feature>
<evidence type="ECO:0000313" key="11">
    <source>
        <dbReference type="EMBL" id="PSJ43796.1"/>
    </source>
</evidence>
<dbReference type="GO" id="GO:0004067">
    <property type="term" value="F:asparaginase activity"/>
    <property type="evidence" value="ECO:0007669"/>
    <property type="project" value="UniProtKB-UniRule"/>
</dbReference>
<dbReference type="OrthoDB" id="9788068at2"/>
<evidence type="ECO:0000256" key="2">
    <source>
        <dbReference type="ARBA" id="ARBA00022801"/>
    </source>
</evidence>
<evidence type="ECO:0000256" key="1">
    <source>
        <dbReference type="ARBA" id="ARBA00010518"/>
    </source>
</evidence>
<gene>
    <name evidence="11" type="ORF">C7H85_16255</name>
</gene>
<dbReference type="InterPro" id="IPR036152">
    <property type="entry name" value="Asp/glu_Ase-like_sf"/>
</dbReference>
<feature type="signal peptide" evidence="8">
    <location>
        <begin position="1"/>
        <end position="23"/>
    </location>
</feature>
<dbReference type="Gene3D" id="3.40.50.40">
    <property type="match status" value="1"/>
</dbReference>
<dbReference type="Proteomes" id="UP000240243">
    <property type="component" value="Unassembled WGS sequence"/>
</dbReference>
<evidence type="ECO:0000256" key="7">
    <source>
        <dbReference type="RuleBase" id="RU004456"/>
    </source>
</evidence>
<feature type="domain" description="Asparaginase/glutaminase C-terminal" evidence="10">
    <location>
        <begin position="241"/>
        <end position="344"/>
    </location>
</feature>
<dbReference type="PIRSF" id="PIRSF001220">
    <property type="entry name" value="L-ASNase_gatD"/>
    <property type="match status" value="1"/>
</dbReference>
<dbReference type="CDD" id="cd08964">
    <property type="entry name" value="L-asparaginase_II"/>
    <property type="match status" value="1"/>
</dbReference>
<dbReference type="PRINTS" id="PR00139">
    <property type="entry name" value="ASNGLNASE"/>
</dbReference>
<dbReference type="FunFam" id="3.40.50.1170:FF:000001">
    <property type="entry name" value="L-asparaginase 2"/>
    <property type="match status" value="1"/>
</dbReference>
<evidence type="ECO:0000259" key="9">
    <source>
        <dbReference type="Pfam" id="PF00710"/>
    </source>
</evidence>
<dbReference type="PANTHER" id="PTHR11707">
    <property type="entry name" value="L-ASPARAGINASE"/>
    <property type="match status" value="1"/>
</dbReference>
<dbReference type="InterPro" id="IPR027474">
    <property type="entry name" value="L-asparaginase_N"/>
</dbReference>
<dbReference type="InterPro" id="IPR037152">
    <property type="entry name" value="L-asparaginase_N_sf"/>
</dbReference>
<feature type="active site" description="O-isoaspartyl threonine intermediate" evidence="3">
    <location>
        <position position="38"/>
    </location>
</feature>
<dbReference type="PROSITE" id="PS00917">
    <property type="entry name" value="ASN_GLN_ASE_2"/>
    <property type="match status" value="1"/>
</dbReference>
<dbReference type="AlphaFoldDB" id="A0A2P7R0R8"/>
<dbReference type="PIRSF" id="PIRSF500176">
    <property type="entry name" value="L_ASNase"/>
    <property type="match status" value="1"/>
</dbReference>
<keyword evidence="8" id="KW-0732">Signal</keyword>
<comment type="similarity">
    <text evidence="1 7">Belongs to the asparaginase 1 family.</text>
</comment>
<protein>
    <submittedName>
        <fullName evidence="11">L-asparaginase</fullName>
    </submittedName>
</protein>
<evidence type="ECO:0000256" key="6">
    <source>
        <dbReference type="PROSITE-ProRule" id="PRU10100"/>
    </source>
</evidence>
<organism evidence="11 12">
    <name type="scientific">Zobellella endophytica</name>
    <dbReference type="NCBI Taxonomy" id="2116700"/>
    <lineage>
        <taxon>Bacteria</taxon>
        <taxon>Pseudomonadati</taxon>
        <taxon>Pseudomonadota</taxon>
        <taxon>Gammaproteobacteria</taxon>
        <taxon>Aeromonadales</taxon>
        <taxon>Aeromonadaceae</taxon>
        <taxon>Zobellella</taxon>
    </lineage>
</organism>
<feature type="active site" evidence="6">
    <location>
        <position position="118"/>
    </location>
</feature>
<dbReference type="PANTHER" id="PTHR11707:SF28">
    <property type="entry name" value="60 KDA LYSOPHOSPHOLIPASE"/>
    <property type="match status" value="1"/>
</dbReference>
<name>A0A2P7R0R8_9GAMM</name>
<dbReference type="NCBIfam" id="TIGR00520">
    <property type="entry name" value="asnASE_II"/>
    <property type="match status" value="1"/>
</dbReference>
<keyword evidence="2" id="KW-0378">Hydrolase</keyword>
<feature type="binding site" evidence="4">
    <location>
        <begin position="118"/>
        <end position="119"/>
    </location>
    <ligand>
        <name>substrate</name>
    </ligand>
</feature>
<dbReference type="SUPFAM" id="SSF53774">
    <property type="entry name" value="Glutaminase/Asparaginase"/>
    <property type="match status" value="1"/>
</dbReference>
<dbReference type="EMBL" id="PXYG01000008">
    <property type="protein sequence ID" value="PSJ43796.1"/>
    <property type="molecule type" value="Genomic_DNA"/>
</dbReference>
<accession>A0A2P7R0R8</accession>
<feature type="binding site" evidence="4">
    <location>
        <position position="85"/>
    </location>
    <ligand>
        <name>substrate</name>
    </ligand>
</feature>
<evidence type="ECO:0000256" key="5">
    <source>
        <dbReference type="PROSITE-ProRule" id="PRU10099"/>
    </source>
</evidence>
<proteinExistence type="inferred from homology"/>
<evidence type="ECO:0000313" key="12">
    <source>
        <dbReference type="Proteomes" id="UP000240243"/>
    </source>
</evidence>
<dbReference type="InterPro" id="IPR027473">
    <property type="entry name" value="L-asparaginase_C"/>
</dbReference>
<dbReference type="GO" id="GO:0006528">
    <property type="term" value="P:asparagine metabolic process"/>
    <property type="evidence" value="ECO:0007669"/>
    <property type="project" value="InterPro"/>
</dbReference>
<sequence length="348" mass="36972">MKKTLAPSFIAAALMTTSFIAVSSDTKPGVIIYATGGTIAGSSTSNTDTTGYKAGSLGVDILIEAVPELKDVAIISGEQIANIGSSNVDQKTLLKLAKEINEKLKSDDTHGVVVTHGTDTLEETGFFLDLTVNSEKPVVMVGAMRPATAISADGPMNLLQAVSLAASDMANDRGTMIVLNDRIGSAFYTTKTNSTTLDTFMASDQGFLGTFIGSKPKFYFEPSTPVKKPTFDISKLDELPKVAILYSHQDQDVALLDMLVDKGAKGIVLAGNGNGSLSESVKTKVKELMENGVPVVRSTRTGSGFVTDKEEGIGSGYYNPQKSRILLTLALSENANMDQIREYFNSEV</sequence>
<comment type="caution">
    <text evidence="11">The sequence shown here is derived from an EMBL/GenBank/DDBJ whole genome shotgun (WGS) entry which is preliminary data.</text>
</comment>